<evidence type="ECO:0000259" key="1">
    <source>
        <dbReference type="Pfam" id="PF01575"/>
    </source>
</evidence>
<comment type="caution">
    <text evidence="3">The sequence shown here is derived from an EMBL/GenBank/DDBJ whole genome shotgun (WGS) entry which is preliminary data.</text>
</comment>
<dbReference type="PANTHER" id="PTHR13078:SF56">
    <property type="entry name" value="PEROXISOMAL MULTIFUNCTIONAL ENZYME TYPE 2"/>
    <property type="match status" value="1"/>
</dbReference>
<organism evidence="3 4">
    <name type="scientific">Chaetoceros tenuissimus</name>
    <dbReference type="NCBI Taxonomy" id="426638"/>
    <lineage>
        <taxon>Eukaryota</taxon>
        <taxon>Sar</taxon>
        <taxon>Stramenopiles</taxon>
        <taxon>Ochrophyta</taxon>
        <taxon>Bacillariophyta</taxon>
        <taxon>Coscinodiscophyceae</taxon>
        <taxon>Chaetocerotophycidae</taxon>
        <taxon>Chaetocerotales</taxon>
        <taxon>Chaetocerotaceae</taxon>
        <taxon>Chaetoceros</taxon>
    </lineage>
</organism>
<evidence type="ECO:0000313" key="4">
    <source>
        <dbReference type="Proteomes" id="UP001054902"/>
    </source>
</evidence>
<gene>
    <name evidence="3" type="ORF">CTEN210_06670</name>
</gene>
<dbReference type="Proteomes" id="UP001054902">
    <property type="component" value="Unassembled WGS sequence"/>
</dbReference>
<dbReference type="GO" id="GO:0004300">
    <property type="term" value="F:enoyl-CoA hydratase activity"/>
    <property type="evidence" value="ECO:0007669"/>
    <property type="project" value="TreeGrafter"/>
</dbReference>
<evidence type="ECO:0000259" key="2">
    <source>
        <dbReference type="Pfam" id="PF22622"/>
    </source>
</evidence>
<dbReference type="GO" id="GO:0044594">
    <property type="term" value="F:17-beta-hydroxysteroid dehydrogenase (NAD+) activity"/>
    <property type="evidence" value="ECO:0007669"/>
    <property type="project" value="TreeGrafter"/>
</dbReference>
<dbReference type="Gene3D" id="3.10.129.10">
    <property type="entry name" value="Hotdog Thioesterase"/>
    <property type="match status" value="1"/>
</dbReference>
<dbReference type="InterPro" id="IPR029069">
    <property type="entry name" value="HotDog_dom_sf"/>
</dbReference>
<dbReference type="GO" id="GO:0005777">
    <property type="term" value="C:peroxisome"/>
    <property type="evidence" value="ECO:0007669"/>
    <property type="project" value="TreeGrafter"/>
</dbReference>
<dbReference type="InterPro" id="IPR002539">
    <property type="entry name" value="MaoC-like_dom"/>
</dbReference>
<dbReference type="EMBL" id="BLLK01000038">
    <property type="protein sequence ID" value="GFH50194.1"/>
    <property type="molecule type" value="Genomic_DNA"/>
</dbReference>
<dbReference type="GO" id="GO:0006635">
    <property type="term" value="P:fatty acid beta-oxidation"/>
    <property type="evidence" value="ECO:0007669"/>
    <property type="project" value="TreeGrafter"/>
</dbReference>
<reference evidence="3 4" key="1">
    <citation type="journal article" date="2021" name="Sci. Rep.">
        <title>The genome of the diatom Chaetoceros tenuissimus carries an ancient integrated fragment of an extant virus.</title>
        <authorList>
            <person name="Hongo Y."/>
            <person name="Kimura K."/>
            <person name="Takaki Y."/>
            <person name="Yoshida Y."/>
            <person name="Baba S."/>
            <person name="Kobayashi G."/>
            <person name="Nagasaki K."/>
            <person name="Hano T."/>
            <person name="Tomaru Y."/>
        </authorList>
    </citation>
    <scope>NUCLEOTIDE SEQUENCE [LARGE SCALE GENOMIC DNA]</scope>
    <source>
        <strain evidence="3 4">NIES-3715</strain>
    </source>
</reference>
<dbReference type="GO" id="GO:0003857">
    <property type="term" value="F:(3S)-3-hydroxyacyl-CoA dehydrogenase (NAD+) activity"/>
    <property type="evidence" value="ECO:0007669"/>
    <property type="project" value="TreeGrafter"/>
</dbReference>
<feature type="domain" description="Peroxisomal multifunctional enzyme type 2-like N-terminal" evidence="2">
    <location>
        <begin position="14"/>
        <end position="65"/>
    </location>
</feature>
<name>A0AAD3H514_9STRA</name>
<keyword evidence="4" id="KW-1185">Reference proteome</keyword>
<accession>A0AAD3H514</accession>
<proteinExistence type="predicted"/>
<evidence type="ECO:0008006" key="5">
    <source>
        <dbReference type="Google" id="ProtNLM"/>
    </source>
</evidence>
<dbReference type="AlphaFoldDB" id="A0AAD3H514"/>
<dbReference type="Pfam" id="PF22622">
    <property type="entry name" value="MFE-2_hydrat-2_N"/>
    <property type="match status" value="1"/>
</dbReference>
<dbReference type="PANTHER" id="PTHR13078">
    <property type="entry name" value="PEROXISOMAL MULTIFUNCTIONAL ENZYME TYPE 2-RELATED"/>
    <property type="match status" value="1"/>
</dbReference>
<evidence type="ECO:0000313" key="3">
    <source>
        <dbReference type="EMBL" id="GFH50194.1"/>
    </source>
</evidence>
<sequence length="346" mass="39286">MNHQENEINGRAYYTARDLILYAFGIGCSPKEDVNELRYLYEHDKKIFSAFPTFLLSLPFRANTIQETNILRGFGMPDFPPPLVDLSSLVSKSFKAAPLIHLGQSFRLHQPLPTCTAENDYQTPIAVDIKTRLIDCKKHKLGTVMITETNFYHCQEKEKKIHLATAQMTSLIPGQDLEIKKGDRGSKMNASALHPILISKMDFQKTVATAYKSKRYGIDNNQALLYRLTGDSNKIHVEGAPGLFHTTQPILHGLCTLGYAVRAILSTYGKDRWECTYVNCFFKKPVFVGDEIEVRVWEFEKYINGEKIILFQVYNTQTGKIVVDQGIVGLSENMKLKRMPIVKGKL</sequence>
<dbReference type="Pfam" id="PF01575">
    <property type="entry name" value="MaoC_dehydratas"/>
    <property type="match status" value="1"/>
</dbReference>
<feature type="domain" description="MaoC-like" evidence="1">
    <location>
        <begin position="203"/>
        <end position="318"/>
    </location>
</feature>
<dbReference type="SUPFAM" id="SSF54637">
    <property type="entry name" value="Thioesterase/thiol ester dehydrase-isomerase"/>
    <property type="match status" value="2"/>
</dbReference>
<dbReference type="InterPro" id="IPR054357">
    <property type="entry name" value="MFE-2_N"/>
</dbReference>
<protein>
    <recommendedName>
        <fullName evidence="5">MaoC-like domain-containing protein</fullName>
    </recommendedName>
</protein>